<accession>A0ABX9JK14</accession>
<proteinExistence type="predicted"/>
<dbReference type="InterPro" id="IPR003594">
    <property type="entry name" value="HATPase_dom"/>
</dbReference>
<gene>
    <name evidence="2" type="ORF">ATI61_1492</name>
</gene>
<evidence type="ECO:0000259" key="1">
    <source>
        <dbReference type="Pfam" id="PF02518"/>
    </source>
</evidence>
<dbReference type="EMBL" id="QUMU01000049">
    <property type="protein sequence ID" value="REG13824.1"/>
    <property type="molecule type" value="Genomic_DNA"/>
</dbReference>
<dbReference type="Gene3D" id="3.30.565.10">
    <property type="entry name" value="Histidine kinase-like ATPase, C-terminal domain"/>
    <property type="match status" value="1"/>
</dbReference>
<evidence type="ECO:0000313" key="2">
    <source>
        <dbReference type="EMBL" id="REG13824.1"/>
    </source>
</evidence>
<reference evidence="2 3" key="1">
    <citation type="submission" date="2018-08" db="EMBL/GenBank/DDBJ databases">
        <title>Genomic Encyclopedia of Archaeal and Bacterial Type Strains, Phase II (KMG-II): from individual species to whole genera.</title>
        <authorList>
            <person name="Goeker M."/>
        </authorList>
    </citation>
    <scope>NUCLEOTIDE SEQUENCE [LARGE SCALE GENOMIC DNA]</scope>
    <source>
        <strain evidence="2 3">DSM 2261</strain>
    </source>
</reference>
<dbReference type="Pfam" id="PF02518">
    <property type="entry name" value="HATPase_c"/>
    <property type="match status" value="1"/>
</dbReference>
<feature type="non-terminal residue" evidence="2">
    <location>
        <position position="1"/>
    </location>
</feature>
<dbReference type="SUPFAM" id="SSF55874">
    <property type="entry name" value="ATPase domain of HSP90 chaperone/DNA topoisomerase II/histidine kinase"/>
    <property type="match status" value="1"/>
</dbReference>
<protein>
    <submittedName>
        <fullName evidence="2">Histidine kinase/DNA gyrase B/HSP90-like ATPase</fullName>
    </submittedName>
</protein>
<dbReference type="Proteomes" id="UP000256345">
    <property type="component" value="Unassembled WGS sequence"/>
</dbReference>
<name>A0ABX9JK14_9BACT</name>
<feature type="domain" description="Histidine kinase/HSP90-like ATPase" evidence="1">
    <location>
        <begin position="1"/>
        <end position="41"/>
    </location>
</feature>
<evidence type="ECO:0000313" key="3">
    <source>
        <dbReference type="Proteomes" id="UP000256345"/>
    </source>
</evidence>
<organism evidence="2 3">
    <name type="scientific">Archangium gephyra</name>
    <dbReference type="NCBI Taxonomy" id="48"/>
    <lineage>
        <taxon>Bacteria</taxon>
        <taxon>Pseudomonadati</taxon>
        <taxon>Myxococcota</taxon>
        <taxon>Myxococcia</taxon>
        <taxon>Myxococcales</taxon>
        <taxon>Cystobacterineae</taxon>
        <taxon>Archangiaceae</taxon>
        <taxon>Archangium</taxon>
    </lineage>
</organism>
<dbReference type="RefSeq" id="WP_147333291.1">
    <property type="nucleotide sequence ID" value="NZ_QUMU01000049.1"/>
</dbReference>
<sequence length="50" mass="5398">GEGTGLGLSLSHDIIVVTLGGKLRVESEEEQYAEFTVVLPGELTRPRTRS</sequence>
<dbReference type="InterPro" id="IPR036890">
    <property type="entry name" value="HATPase_C_sf"/>
</dbReference>
<comment type="caution">
    <text evidence="2">The sequence shown here is derived from an EMBL/GenBank/DDBJ whole genome shotgun (WGS) entry which is preliminary data.</text>
</comment>
<keyword evidence="3" id="KW-1185">Reference proteome</keyword>